<evidence type="ECO:0000313" key="3">
    <source>
        <dbReference type="Proteomes" id="UP000216024"/>
    </source>
</evidence>
<reference evidence="2 3" key="1">
    <citation type="submission" date="2017-06" db="EMBL/GenBank/DDBJ databases">
        <title>Draft genome sequence of anaerobic fermentative bacterium Anaeromicrobium sediminis DY2726D isolated from West Pacific Ocean sediments.</title>
        <authorList>
            <person name="Zeng X."/>
        </authorList>
    </citation>
    <scope>NUCLEOTIDE SEQUENCE [LARGE SCALE GENOMIC DNA]</scope>
    <source>
        <strain evidence="2 3">DY2726D</strain>
    </source>
</reference>
<organism evidence="2 3">
    <name type="scientific">Anaeromicrobium sediminis</name>
    <dbReference type="NCBI Taxonomy" id="1478221"/>
    <lineage>
        <taxon>Bacteria</taxon>
        <taxon>Bacillati</taxon>
        <taxon>Bacillota</taxon>
        <taxon>Clostridia</taxon>
        <taxon>Peptostreptococcales</taxon>
        <taxon>Thermotaleaceae</taxon>
        <taxon>Anaeromicrobium</taxon>
    </lineage>
</organism>
<dbReference type="Pfam" id="PF13302">
    <property type="entry name" value="Acetyltransf_3"/>
    <property type="match status" value="1"/>
</dbReference>
<name>A0A267MBX3_9FIRM</name>
<dbReference type="EMBL" id="NIBG01000030">
    <property type="protein sequence ID" value="PAB56892.1"/>
    <property type="molecule type" value="Genomic_DNA"/>
</dbReference>
<evidence type="ECO:0000259" key="1">
    <source>
        <dbReference type="PROSITE" id="PS51186"/>
    </source>
</evidence>
<dbReference type="OrthoDB" id="9785602at2"/>
<dbReference type="InterPro" id="IPR000182">
    <property type="entry name" value="GNAT_dom"/>
</dbReference>
<dbReference type="SUPFAM" id="SSF55729">
    <property type="entry name" value="Acyl-CoA N-acyltransferases (Nat)"/>
    <property type="match status" value="1"/>
</dbReference>
<evidence type="ECO:0000313" key="2">
    <source>
        <dbReference type="EMBL" id="PAB56892.1"/>
    </source>
</evidence>
<dbReference type="InterPro" id="IPR051531">
    <property type="entry name" value="N-acetyltransferase"/>
</dbReference>
<dbReference type="GO" id="GO:0016747">
    <property type="term" value="F:acyltransferase activity, transferring groups other than amino-acyl groups"/>
    <property type="evidence" value="ECO:0007669"/>
    <property type="project" value="InterPro"/>
</dbReference>
<dbReference type="AlphaFoldDB" id="A0A267MBX3"/>
<comment type="caution">
    <text evidence="2">The sequence shown here is derived from an EMBL/GenBank/DDBJ whole genome shotgun (WGS) entry which is preliminary data.</text>
</comment>
<dbReference type="RefSeq" id="WP_095135700.1">
    <property type="nucleotide sequence ID" value="NZ_NIBG01000030.1"/>
</dbReference>
<accession>A0A267MBX3</accession>
<dbReference type="InterPro" id="IPR016181">
    <property type="entry name" value="Acyl_CoA_acyltransferase"/>
</dbReference>
<dbReference type="PANTHER" id="PTHR43792">
    <property type="entry name" value="GNAT FAMILY, PUTATIVE (AFU_ORTHOLOGUE AFUA_3G00765)-RELATED-RELATED"/>
    <property type="match status" value="1"/>
</dbReference>
<keyword evidence="3" id="KW-1185">Reference proteome</keyword>
<dbReference type="PROSITE" id="PS51186">
    <property type="entry name" value="GNAT"/>
    <property type="match status" value="1"/>
</dbReference>
<keyword evidence="2" id="KW-0808">Transferase</keyword>
<protein>
    <submittedName>
        <fullName evidence="2">GNAT family N-acetyltransferase</fullName>
    </submittedName>
</protein>
<sequence length="181" mass="21669">MSILETERLILRKWTYEDVDDLFEYAKSDLVGPNAGWKPHKDQEESKEIIKMFIESDEVYAIELKDENKVIGSIGIHRRTPDEKLKDLKQREIGYVLNPKYWGNGYVPEATNALIKHGFEEMNLELIWCAHYDYNMRSKRVIEKSPFKYIFKRKEELKLLDNKKVTTLYHNLTKEEYYKNI</sequence>
<feature type="domain" description="N-acetyltransferase" evidence="1">
    <location>
        <begin position="9"/>
        <end position="175"/>
    </location>
</feature>
<dbReference type="Proteomes" id="UP000216024">
    <property type="component" value="Unassembled WGS sequence"/>
</dbReference>
<gene>
    <name evidence="2" type="ORF">CCE28_19965</name>
</gene>
<dbReference type="Gene3D" id="3.40.630.30">
    <property type="match status" value="1"/>
</dbReference>
<proteinExistence type="predicted"/>